<evidence type="ECO:0000256" key="6">
    <source>
        <dbReference type="ARBA" id="ARBA00023136"/>
    </source>
</evidence>
<evidence type="ECO:0000256" key="4">
    <source>
        <dbReference type="ARBA" id="ARBA00022692"/>
    </source>
</evidence>
<dbReference type="InterPro" id="IPR011701">
    <property type="entry name" value="MFS"/>
</dbReference>
<evidence type="ECO:0000256" key="2">
    <source>
        <dbReference type="ARBA" id="ARBA00006829"/>
    </source>
</evidence>
<keyword evidence="3" id="KW-0813">Transport</keyword>
<feature type="transmembrane region" description="Helical" evidence="7">
    <location>
        <begin position="345"/>
        <end position="364"/>
    </location>
</feature>
<feature type="domain" description="Major facilitator superfamily (MFS) profile" evidence="8">
    <location>
        <begin position="24"/>
        <end position="441"/>
    </location>
</feature>
<evidence type="ECO:0000256" key="1">
    <source>
        <dbReference type="ARBA" id="ARBA00004141"/>
    </source>
</evidence>
<dbReference type="GO" id="GO:0016020">
    <property type="term" value="C:membrane"/>
    <property type="evidence" value="ECO:0007669"/>
    <property type="project" value="UniProtKB-SubCell"/>
</dbReference>
<dbReference type="PROSITE" id="PS50850">
    <property type="entry name" value="MFS"/>
    <property type="match status" value="1"/>
</dbReference>
<feature type="transmembrane region" description="Helical" evidence="7">
    <location>
        <begin position="62"/>
        <end position="82"/>
    </location>
</feature>
<keyword evidence="5 7" id="KW-1133">Transmembrane helix</keyword>
<feature type="transmembrane region" description="Helical" evidence="7">
    <location>
        <begin position="94"/>
        <end position="112"/>
    </location>
</feature>
<dbReference type="Gene3D" id="1.20.1250.20">
    <property type="entry name" value="MFS general substrate transporter like domains"/>
    <property type="match status" value="2"/>
</dbReference>
<sequence length="466" mass="49220">MSTSSTGLRFSDGYNQVTSSIPYIALTVSLGLMADTAAYGILVPVLAFRLESVGYTNVPATSSYLIAAFAFGLAVSSIPIGIVGEVVKSRKLPLLLSLGFLAASLIMFWLSSSFPVLVIARILQGFSCSAIWTLGLSLISDVVPETRVGSIMGYVMIGWSVGTVGGPLAGGLLYDSLGYDSIFIFALVITGIDFILRALVQEKRCIRTSPVIAEIAGQATEKETDTSAPIFQYADTPRVPSSSRAIFSLLKNSRCWTLCGITFVFAFAFSGLLDTGMTMLVKNRYGLSSRGAALIFIAAVAPSFISSPLAGHFADKYGAKWPIIISLILGTPFFGLLSINGSLAALIASVTLTGVLLMGLSAPITQDLAEVVKATPGLGFAHVYCIFNLSYSIGALVGPLCIGGLLGRIGISHGWRIGCLIVTCLFASCIPAAWLFLGDKKSTTLLQPSVPPCEPHLKPEVRRISN</sequence>
<feature type="transmembrane region" description="Helical" evidence="7">
    <location>
        <begin position="415"/>
        <end position="437"/>
    </location>
</feature>
<evidence type="ECO:0000259" key="8">
    <source>
        <dbReference type="PROSITE" id="PS50850"/>
    </source>
</evidence>
<dbReference type="EMBL" id="PGCI01000962">
    <property type="protein sequence ID" value="PLW10470.1"/>
    <property type="molecule type" value="Genomic_DNA"/>
</dbReference>
<evidence type="ECO:0000313" key="10">
    <source>
        <dbReference type="EMBL" id="PLW31248.1"/>
    </source>
</evidence>
<feature type="transmembrane region" description="Helical" evidence="7">
    <location>
        <begin position="385"/>
        <end position="409"/>
    </location>
</feature>
<feature type="transmembrane region" description="Helical" evidence="7">
    <location>
        <begin position="182"/>
        <end position="200"/>
    </location>
</feature>
<dbReference type="SUPFAM" id="SSF103473">
    <property type="entry name" value="MFS general substrate transporter"/>
    <property type="match status" value="1"/>
</dbReference>
<dbReference type="Pfam" id="PF07690">
    <property type="entry name" value="MFS_1"/>
    <property type="match status" value="1"/>
</dbReference>
<dbReference type="PANTHER" id="PTHR23506">
    <property type="entry name" value="GH10249P"/>
    <property type="match status" value="1"/>
</dbReference>
<comment type="subcellular location">
    <subcellularLocation>
        <location evidence="1">Membrane</location>
        <topology evidence="1">Multi-pass membrane protein</topology>
    </subcellularLocation>
</comment>
<name>A0A2N5SB42_9BASI</name>
<proteinExistence type="inferred from homology"/>
<dbReference type="Proteomes" id="UP000235392">
    <property type="component" value="Unassembled WGS sequence"/>
</dbReference>
<evidence type="ECO:0000256" key="3">
    <source>
        <dbReference type="ARBA" id="ARBA00022448"/>
    </source>
</evidence>
<comment type="caution">
    <text evidence="9">The sequence shown here is derived from an EMBL/GenBank/DDBJ whole genome shotgun (WGS) entry which is preliminary data.</text>
</comment>
<evidence type="ECO:0000313" key="11">
    <source>
        <dbReference type="Proteomes" id="UP000235392"/>
    </source>
</evidence>
<dbReference type="EMBL" id="PGCI01000274">
    <property type="protein sequence ID" value="PLW31248.1"/>
    <property type="molecule type" value="Genomic_DNA"/>
</dbReference>
<gene>
    <name evidence="10" type="ORF">PCASD_18072</name>
    <name evidence="9" type="ORF">PCASD_23908</name>
</gene>
<feature type="transmembrane region" description="Helical" evidence="7">
    <location>
        <begin position="321"/>
        <end position="339"/>
    </location>
</feature>
<dbReference type="InterPro" id="IPR050930">
    <property type="entry name" value="MFS_Vesicular_Transporter"/>
</dbReference>
<evidence type="ECO:0000256" key="7">
    <source>
        <dbReference type="SAM" id="Phobius"/>
    </source>
</evidence>
<protein>
    <recommendedName>
        <fullName evidence="8">Major facilitator superfamily (MFS) profile domain-containing protein</fullName>
    </recommendedName>
</protein>
<evidence type="ECO:0000313" key="9">
    <source>
        <dbReference type="EMBL" id="PLW10470.1"/>
    </source>
</evidence>
<keyword evidence="4 7" id="KW-0812">Transmembrane</keyword>
<dbReference type="InterPro" id="IPR020846">
    <property type="entry name" value="MFS_dom"/>
</dbReference>
<feature type="transmembrane region" description="Helical" evidence="7">
    <location>
        <begin position="118"/>
        <end position="139"/>
    </location>
</feature>
<dbReference type="CDD" id="cd17325">
    <property type="entry name" value="MFS_MdtG_SLC18_like"/>
    <property type="match status" value="1"/>
</dbReference>
<reference evidence="9 11" key="1">
    <citation type="submission" date="2017-11" db="EMBL/GenBank/DDBJ databases">
        <title>De novo assembly and phasing of dikaryotic genomes from two isolates of Puccinia coronata f. sp. avenae, the causal agent of oat crown rust.</title>
        <authorList>
            <person name="Miller M.E."/>
            <person name="Zhang Y."/>
            <person name="Omidvar V."/>
            <person name="Sperschneider J."/>
            <person name="Schwessinger B."/>
            <person name="Raley C."/>
            <person name="Palmer J.M."/>
            <person name="Garnica D."/>
            <person name="Upadhyaya N."/>
            <person name="Rathjen J."/>
            <person name="Taylor J.M."/>
            <person name="Park R.F."/>
            <person name="Dodds P.N."/>
            <person name="Hirsch C.D."/>
            <person name="Kianian S.F."/>
            <person name="Figueroa M."/>
        </authorList>
    </citation>
    <scope>NUCLEOTIDE SEQUENCE [LARGE SCALE GENOMIC DNA]</scope>
    <source>
        <strain evidence="9">12SD80</strain>
    </source>
</reference>
<keyword evidence="6 7" id="KW-0472">Membrane</keyword>
<feature type="transmembrane region" description="Helical" evidence="7">
    <location>
        <begin position="293"/>
        <end position="314"/>
    </location>
</feature>
<feature type="transmembrane region" description="Helical" evidence="7">
    <location>
        <begin position="151"/>
        <end position="170"/>
    </location>
</feature>
<dbReference type="GO" id="GO:0022857">
    <property type="term" value="F:transmembrane transporter activity"/>
    <property type="evidence" value="ECO:0007669"/>
    <property type="project" value="InterPro"/>
</dbReference>
<feature type="transmembrane region" description="Helical" evidence="7">
    <location>
        <begin position="255"/>
        <end position="273"/>
    </location>
</feature>
<accession>A0A2N5SB42</accession>
<organism evidence="9 11">
    <name type="scientific">Puccinia coronata f. sp. avenae</name>
    <dbReference type="NCBI Taxonomy" id="200324"/>
    <lineage>
        <taxon>Eukaryota</taxon>
        <taxon>Fungi</taxon>
        <taxon>Dikarya</taxon>
        <taxon>Basidiomycota</taxon>
        <taxon>Pucciniomycotina</taxon>
        <taxon>Pucciniomycetes</taxon>
        <taxon>Pucciniales</taxon>
        <taxon>Pucciniaceae</taxon>
        <taxon>Puccinia</taxon>
    </lineage>
</organism>
<dbReference type="InterPro" id="IPR001958">
    <property type="entry name" value="Tet-R_TetA/multi-R_MdtG-like"/>
</dbReference>
<feature type="transmembrane region" description="Helical" evidence="7">
    <location>
        <begin position="21"/>
        <end position="42"/>
    </location>
</feature>
<dbReference type="PANTHER" id="PTHR23506:SF23">
    <property type="entry name" value="GH10249P"/>
    <property type="match status" value="1"/>
</dbReference>
<dbReference type="PRINTS" id="PR01035">
    <property type="entry name" value="TCRTETA"/>
</dbReference>
<evidence type="ECO:0000256" key="5">
    <source>
        <dbReference type="ARBA" id="ARBA00022989"/>
    </source>
</evidence>
<comment type="similarity">
    <text evidence="2">Belongs to the major facilitator superfamily. Vesicular transporter family.</text>
</comment>
<dbReference type="AlphaFoldDB" id="A0A2N5SB42"/>
<dbReference type="InterPro" id="IPR036259">
    <property type="entry name" value="MFS_trans_sf"/>
</dbReference>